<keyword evidence="2" id="KW-0963">Cytoplasm</keyword>
<accession>A0ABD1AP83</accession>
<dbReference type="InterPro" id="IPR033133">
    <property type="entry name" value="PUM-HD"/>
</dbReference>
<sequence length="337" mass="38242">MAISDDSFSMSSMLNALPPLRFAPKYPKGISDSMPPPGFTPRASVHQDLFNIMTSDEAVPLFKKIISPLDRTELRMLASQLTSDSDYFMEIARNKHGSRRIQKLLGISDDVDTFFSAAILRRFLHIMTDKYASYVAIRAMVVFDKEKKKVMYEHILQLMLDLACDRHGCIALNEIITDADDPYYRAQLLDFVAHHALCLSNDPSGNFVVQHVLKLYDLRCTLNIAVSLRGHCVDLSFKKYGSYIVEKLLEAEESMVVVVVELLECDGDRLMRLARNEFGNFVVAKALTFTMKMSRLDLFWGLVHNLMPFLPFLRKSHGSNIANILDSFELSLLSIIS</sequence>
<evidence type="ECO:0000256" key="4">
    <source>
        <dbReference type="ARBA" id="ARBA00022845"/>
    </source>
</evidence>
<comment type="subcellular location">
    <subcellularLocation>
        <location evidence="1">Cytoplasm</location>
    </subcellularLocation>
</comment>
<keyword evidence="4" id="KW-0810">Translation regulation</keyword>
<evidence type="ECO:0000313" key="9">
    <source>
        <dbReference type="Proteomes" id="UP001558713"/>
    </source>
</evidence>
<feature type="repeat" description="Pumilio" evidence="6">
    <location>
        <begin position="80"/>
        <end position="121"/>
    </location>
</feature>
<dbReference type="GO" id="GO:0005737">
    <property type="term" value="C:cytoplasm"/>
    <property type="evidence" value="ECO:0007669"/>
    <property type="project" value="UniProtKB-SubCell"/>
</dbReference>
<dbReference type="Pfam" id="PF00806">
    <property type="entry name" value="PUF"/>
    <property type="match status" value="5"/>
</dbReference>
<dbReference type="PANTHER" id="PTHR12537">
    <property type="entry name" value="RNA BINDING PROTEIN PUMILIO-RELATED"/>
    <property type="match status" value="1"/>
</dbReference>
<dbReference type="Proteomes" id="UP001558713">
    <property type="component" value="Unassembled WGS sequence"/>
</dbReference>
<reference evidence="8 9" key="1">
    <citation type="submission" date="2024-04" db="EMBL/GenBank/DDBJ databases">
        <title>Genome assembly C_amara_ONT_v2.</title>
        <authorList>
            <person name="Yant L."/>
            <person name="Moore C."/>
            <person name="Slenker M."/>
        </authorList>
    </citation>
    <scope>NUCLEOTIDE SEQUENCE [LARGE SCALE GENOMIC DNA]</scope>
    <source>
        <tissue evidence="8">Leaf</tissue>
    </source>
</reference>
<dbReference type="PROSITE" id="PS50303">
    <property type="entry name" value="PUM_HD"/>
    <property type="match status" value="1"/>
</dbReference>
<protein>
    <submittedName>
        <fullName evidence="8">Pumilio-like protein 18</fullName>
    </submittedName>
</protein>
<evidence type="ECO:0000256" key="5">
    <source>
        <dbReference type="ARBA" id="ARBA00022884"/>
    </source>
</evidence>
<dbReference type="AlphaFoldDB" id="A0ABD1AP83"/>
<feature type="domain" description="PUM-HD" evidence="7">
    <location>
        <begin position="1"/>
        <end position="329"/>
    </location>
</feature>
<dbReference type="Gene3D" id="1.25.10.10">
    <property type="entry name" value="Leucine-rich Repeat Variant"/>
    <property type="match status" value="1"/>
</dbReference>
<dbReference type="PANTHER" id="PTHR12537:SF166">
    <property type="entry name" value="PUMILIO HOMOLOG 18-RELATED"/>
    <property type="match status" value="1"/>
</dbReference>
<evidence type="ECO:0000256" key="2">
    <source>
        <dbReference type="ARBA" id="ARBA00022490"/>
    </source>
</evidence>
<keyword evidence="3" id="KW-0677">Repeat</keyword>
<dbReference type="GO" id="GO:0006417">
    <property type="term" value="P:regulation of translation"/>
    <property type="evidence" value="ECO:0007669"/>
    <property type="project" value="UniProtKB-KW"/>
</dbReference>
<comment type="caution">
    <text evidence="8">The sequence shown here is derived from an EMBL/GenBank/DDBJ whole genome shotgun (WGS) entry which is preliminary data.</text>
</comment>
<proteinExistence type="predicted"/>
<keyword evidence="9" id="KW-1185">Reference proteome</keyword>
<dbReference type="SMART" id="SM00025">
    <property type="entry name" value="Pumilio"/>
    <property type="match status" value="6"/>
</dbReference>
<dbReference type="InterPro" id="IPR011989">
    <property type="entry name" value="ARM-like"/>
</dbReference>
<dbReference type="GO" id="GO:0003723">
    <property type="term" value="F:RNA binding"/>
    <property type="evidence" value="ECO:0007669"/>
    <property type="project" value="UniProtKB-KW"/>
</dbReference>
<dbReference type="InterPro" id="IPR016024">
    <property type="entry name" value="ARM-type_fold"/>
</dbReference>
<evidence type="ECO:0000256" key="1">
    <source>
        <dbReference type="ARBA" id="ARBA00004496"/>
    </source>
</evidence>
<evidence type="ECO:0000256" key="6">
    <source>
        <dbReference type="PROSITE-ProRule" id="PRU00317"/>
    </source>
</evidence>
<evidence type="ECO:0000313" key="8">
    <source>
        <dbReference type="EMBL" id="KAL1208571.1"/>
    </source>
</evidence>
<gene>
    <name evidence="8" type="ORF">V5N11_008048</name>
</gene>
<evidence type="ECO:0000259" key="7">
    <source>
        <dbReference type="PROSITE" id="PS50303"/>
    </source>
</evidence>
<name>A0ABD1AP83_CARAN</name>
<organism evidence="8 9">
    <name type="scientific">Cardamine amara subsp. amara</name>
    <dbReference type="NCBI Taxonomy" id="228776"/>
    <lineage>
        <taxon>Eukaryota</taxon>
        <taxon>Viridiplantae</taxon>
        <taxon>Streptophyta</taxon>
        <taxon>Embryophyta</taxon>
        <taxon>Tracheophyta</taxon>
        <taxon>Spermatophyta</taxon>
        <taxon>Magnoliopsida</taxon>
        <taxon>eudicotyledons</taxon>
        <taxon>Gunneridae</taxon>
        <taxon>Pentapetalae</taxon>
        <taxon>rosids</taxon>
        <taxon>malvids</taxon>
        <taxon>Brassicales</taxon>
        <taxon>Brassicaceae</taxon>
        <taxon>Cardamineae</taxon>
        <taxon>Cardamine</taxon>
    </lineage>
</organism>
<keyword evidence="5" id="KW-0694">RNA-binding</keyword>
<feature type="repeat" description="Pumilio" evidence="6">
    <location>
        <begin position="227"/>
        <end position="264"/>
    </location>
</feature>
<evidence type="ECO:0000256" key="3">
    <source>
        <dbReference type="ARBA" id="ARBA00022737"/>
    </source>
</evidence>
<dbReference type="PROSITE" id="PS50302">
    <property type="entry name" value="PUM"/>
    <property type="match status" value="2"/>
</dbReference>
<dbReference type="EMBL" id="JBANAX010000447">
    <property type="protein sequence ID" value="KAL1208571.1"/>
    <property type="molecule type" value="Genomic_DNA"/>
</dbReference>
<dbReference type="InterPro" id="IPR001313">
    <property type="entry name" value="Pumilio_RNA-bd_rpt"/>
</dbReference>
<dbReference type="SUPFAM" id="SSF48371">
    <property type="entry name" value="ARM repeat"/>
    <property type="match status" value="1"/>
</dbReference>